<name>A0A0R1QFH3_9LACO</name>
<dbReference type="InterPro" id="IPR015046">
    <property type="entry name" value="LciA_Immunity-like"/>
</dbReference>
<dbReference type="EMBL" id="AZEZ01000076">
    <property type="protein sequence ID" value="KRL43590.1"/>
    <property type="molecule type" value="Genomic_DNA"/>
</dbReference>
<proteinExistence type="predicted"/>
<comment type="caution">
    <text evidence="2">The sequence shown here is derived from an EMBL/GenBank/DDBJ whole genome shotgun (WGS) entry which is preliminary data.</text>
</comment>
<organism evidence="2 3">
    <name type="scientific">Companilactobacillus mindensis DSM 14500</name>
    <dbReference type="NCBI Taxonomy" id="1423770"/>
    <lineage>
        <taxon>Bacteria</taxon>
        <taxon>Bacillati</taxon>
        <taxon>Bacillota</taxon>
        <taxon>Bacilli</taxon>
        <taxon>Lactobacillales</taxon>
        <taxon>Lactobacillaceae</taxon>
        <taxon>Companilactobacillus</taxon>
    </lineage>
</organism>
<dbReference type="Proteomes" id="UP000050872">
    <property type="component" value="Unassembled WGS sequence"/>
</dbReference>
<dbReference type="RefSeq" id="WP_057888231.1">
    <property type="nucleotide sequence ID" value="NZ_AZEZ01000076.1"/>
</dbReference>
<evidence type="ECO:0000256" key="1">
    <source>
        <dbReference type="ARBA" id="ARBA00023025"/>
    </source>
</evidence>
<gene>
    <name evidence="2" type="ORF">FD29_GL000735</name>
</gene>
<accession>A0A0R1QFH3</accession>
<dbReference type="InterPro" id="IPR023130">
    <property type="entry name" value="Ta0600-like_sf"/>
</dbReference>
<keyword evidence="1" id="KW-0079">Bacteriocin immunity</keyword>
<dbReference type="Pfam" id="PF08951">
    <property type="entry name" value="EntA_Immun"/>
    <property type="match status" value="1"/>
</dbReference>
<dbReference type="SUPFAM" id="SSF109797">
    <property type="entry name" value="Bacteriocin immunity protein-like"/>
    <property type="match status" value="1"/>
</dbReference>
<protein>
    <recommendedName>
        <fullName evidence="4">Bacteriocin immunity protein</fullName>
    </recommendedName>
</protein>
<dbReference type="AlphaFoldDB" id="A0A0R1QFH3"/>
<keyword evidence="3" id="KW-1185">Reference proteome</keyword>
<reference evidence="2 3" key="1">
    <citation type="journal article" date="2015" name="Genome Announc.">
        <title>Expanding the biotechnology potential of lactobacilli through comparative genomics of 213 strains and associated genera.</title>
        <authorList>
            <person name="Sun Z."/>
            <person name="Harris H.M."/>
            <person name="McCann A."/>
            <person name="Guo C."/>
            <person name="Argimon S."/>
            <person name="Zhang W."/>
            <person name="Yang X."/>
            <person name="Jeffery I.B."/>
            <person name="Cooney J.C."/>
            <person name="Kagawa T.F."/>
            <person name="Liu W."/>
            <person name="Song Y."/>
            <person name="Salvetti E."/>
            <person name="Wrobel A."/>
            <person name="Rasinkangas P."/>
            <person name="Parkhill J."/>
            <person name="Rea M.C."/>
            <person name="O'Sullivan O."/>
            <person name="Ritari J."/>
            <person name="Douillard F.P."/>
            <person name="Paul Ross R."/>
            <person name="Yang R."/>
            <person name="Briner A.E."/>
            <person name="Felis G.E."/>
            <person name="de Vos W.M."/>
            <person name="Barrangou R."/>
            <person name="Klaenhammer T.R."/>
            <person name="Caufield P.W."/>
            <person name="Cui Y."/>
            <person name="Zhang H."/>
            <person name="O'Toole P.W."/>
        </authorList>
    </citation>
    <scope>NUCLEOTIDE SEQUENCE [LARGE SCALE GENOMIC DNA]</scope>
    <source>
        <strain evidence="2 3">DSM 14500</strain>
    </source>
</reference>
<evidence type="ECO:0000313" key="2">
    <source>
        <dbReference type="EMBL" id="KRL43590.1"/>
    </source>
</evidence>
<evidence type="ECO:0008006" key="4">
    <source>
        <dbReference type="Google" id="ProtNLM"/>
    </source>
</evidence>
<dbReference type="Gene3D" id="1.20.1440.50">
    <property type="entry name" value="Ta0600-like"/>
    <property type="match status" value="1"/>
</dbReference>
<dbReference type="PATRIC" id="fig|1423770.3.peg.756"/>
<dbReference type="GO" id="GO:0030153">
    <property type="term" value="P:bacteriocin immunity"/>
    <property type="evidence" value="ECO:0007669"/>
    <property type="project" value="UniProtKB-KW"/>
</dbReference>
<sequence>MKTKELMDLIDQTAQDPEVKKDADLEQGLLLAYKDLANGKDMKGVALKLDNSISMYLMTHEYKAPQAVIDLVKAMKNDANSFWKGTGISKLFW</sequence>
<evidence type="ECO:0000313" key="3">
    <source>
        <dbReference type="Proteomes" id="UP000050872"/>
    </source>
</evidence>